<keyword evidence="6 11" id="KW-1015">Disulfide bond</keyword>
<accession>A0A8D0G994</accession>
<dbReference type="Ensembl" id="ENSSPUT00000002225.1">
    <property type="protein sequence ID" value="ENSSPUP00000002106.1"/>
    <property type="gene ID" value="ENSSPUG00000001550.1"/>
</dbReference>
<feature type="domain" description="EGF-like" evidence="13">
    <location>
        <begin position="148"/>
        <end position="190"/>
    </location>
</feature>
<dbReference type="InterPro" id="IPR000152">
    <property type="entry name" value="EGF-type_Asp/Asn_hydroxyl_site"/>
</dbReference>
<dbReference type="PROSITE" id="PS00022">
    <property type="entry name" value="EGF_1"/>
    <property type="match status" value="1"/>
</dbReference>
<evidence type="ECO:0000256" key="3">
    <source>
        <dbReference type="ARBA" id="ARBA00012723"/>
    </source>
</evidence>
<feature type="signal peptide" evidence="12">
    <location>
        <begin position="1"/>
        <end position="35"/>
    </location>
</feature>
<dbReference type="GO" id="GO:0003756">
    <property type="term" value="F:protein disulfide isomerase activity"/>
    <property type="evidence" value="ECO:0007669"/>
    <property type="project" value="UniProtKB-EC"/>
</dbReference>
<reference evidence="14" key="2">
    <citation type="submission" date="2025-09" db="UniProtKB">
        <authorList>
            <consortium name="Ensembl"/>
        </authorList>
    </citation>
    <scope>IDENTIFICATION</scope>
</reference>
<comment type="catalytic activity">
    <reaction evidence="1">
        <text>Catalyzes the rearrangement of -S-S- bonds in proteins.</text>
        <dbReference type="EC" id="5.3.4.1"/>
    </reaction>
</comment>
<evidence type="ECO:0000313" key="14">
    <source>
        <dbReference type="Ensembl" id="ENSSPUP00000002106.1"/>
    </source>
</evidence>
<dbReference type="SUPFAM" id="SSF57184">
    <property type="entry name" value="Growth factor receptor domain"/>
    <property type="match status" value="1"/>
</dbReference>
<keyword evidence="5" id="KW-0677">Repeat</keyword>
<dbReference type="InterPro" id="IPR009030">
    <property type="entry name" value="Growth_fac_rcpt_cys_sf"/>
</dbReference>
<dbReference type="Proteomes" id="UP000694392">
    <property type="component" value="Unplaced"/>
</dbReference>
<dbReference type="GO" id="GO:0005783">
    <property type="term" value="C:endoplasmic reticulum"/>
    <property type="evidence" value="ECO:0007669"/>
    <property type="project" value="Ensembl"/>
</dbReference>
<dbReference type="PANTHER" id="PTHR24034:SF110">
    <property type="entry name" value="PROTEIN DISULFIDE ISOMERASE CRELD2"/>
    <property type="match status" value="1"/>
</dbReference>
<dbReference type="Pfam" id="PF07645">
    <property type="entry name" value="EGF_CA"/>
    <property type="match status" value="2"/>
</dbReference>
<dbReference type="GeneTree" id="ENSGT00940000160071"/>
<dbReference type="PROSITE" id="PS50026">
    <property type="entry name" value="EGF_3"/>
    <property type="match status" value="1"/>
</dbReference>
<organism evidence="14 15">
    <name type="scientific">Sphenodon punctatus</name>
    <name type="common">Tuatara</name>
    <name type="synonym">Hatteria punctata</name>
    <dbReference type="NCBI Taxonomy" id="8508"/>
    <lineage>
        <taxon>Eukaryota</taxon>
        <taxon>Metazoa</taxon>
        <taxon>Chordata</taxon>
        <taxon>Craniata</taxon>
        <taxon>Vertebrata</taxon>
        <taxon>Euteleostomi</taxon>
        <taxon>Lepidosauria</taxon>
        <taxon>Sphenodontia</taxon>
        <taxon>Sphenodontidae</taxon>
        <taxon>Sphenodon</taxon>
    </lineage>
</organism>
<evidence type="ECO:0000256" key="6">
    <source>
        <dbReference type="ARBA" id="ARBA00023157"/>
    </source>
</evidence>
<dbReference type="PANTHER" id="PTHR24034">
    <property type="entry name" value="EGF-LIKE DOMAIN-CONTAINING PROTEIN"/>
    <property type="match status" value="1"/>
</dbReference>
<evidence type="ECO:0000259" key="13">
    <source>
        <dbReference type="PROSITE" id="PS50026"/>
    </source>
</evidence>
<dbReference type="SMART" id="SM00181">
    <property type="entry name" value="EGF"/>
    <property type="match status" value="4"/>
</dbReference>
<evidence type="ECO:0000256" key="9">
    <source>
        <dbReference type="ARBA" id="ARBA00049626"/>
    </source>
</evidence>
<dbReference type="InterPro" id="IPR000742">
    <property type="entry name" value="EGF"/>
</dbReference>
<dbReference type="PROSITE" id="PS00010">
    <property type="entry name" value="ASX_HYDROXYL"/>
    <property type="match status" value="1"/>
</dbReference>
<evidence type="ECO:0000313" key="15">
    <source>
        <dbReference type="Proteomes" id="UP000694392"/>
    </source>
</evidence>
<feature type="disulfide bond" evidence="11">
    <location>
        <begin position="180"/>
        <end position="189"/>
    </location>
</feature>
<evidence type="ECO:0000256" key="5">
    <source>
        <dbReference type="ARBA" id="ARBA00022737"/>
    </source>
</evidence>
<sequence length="363" mass="40153">MRRPLSSGLAPLLLPSLYLVLLGTCLLLLPPSALGASEQRLRQACATCRGIIERFDQGLADTAKKNFGGGNTAWEEKTLSKYETSFLFLFFLINVSSWCFPPSPISKEHEEHIEKWWFKLKKKHPDLFKWLCIETIEVCCPAGTYGTDCLACRGGSERPCHGNGLCEGDGTRGGDGACRCNREYSGEFCLDCSYGYYSSLRNDTHSVCTACHNACKTCTGASNTECEECKEGWIENNEEACVDMDECAEEVSPCKDDQYCLNTDGSFSCKACDDSCVGCTGEGPDKCKSCMSGYTMEDEKCTDVNECNSAEVCTRENEDCINTSGSYKCVCSENFENKDGTCVQIVKAGEWLFAFKTILRQKY</sequence>
<dbReference type="CDD" id="cd00064">
    <property type="entry name" value="FU"/>
    <property type="match status" value="1"/>
</dbReference>
<evidence type="ECO:0000256" key="7">
    <source>
        <dbReference type="ARBA" id="ARBA00023235"/>
    </source>
</evidence>
<dbReference type="Gene3D" id="2.10.220.10">
    <property type="entry name" value="Hormone Receptor, Insulin-like Growth Factor Receptor 1, Chain A, domain 2"/>
    <property type="match status" value="1"/>
</dbReference>
<reference evidence="14" key="1">
    <citation type="submission" date="2025-08" db="UniProtKB">
        <authorList>
            <consortium name="Ensembl"/>
        </authorList>
    </citation>
    <scope>IDENTIFICATION</scope>
</reference>
<dbReference type="AlphaFoldDB" id="A0A8D0G994"/>
<keyword evidence="12" id="KW-0732">Signal</keyword>
<keyword evidence="7" id="KW-0413">Isomerase</keyword>
<evidence type="ECO:0000256" key="4">
    <source>
        <dbReference type="ARBA" id="ARBA00022536"/>
    </source>
</evidence>
<dbReference type="InterPro" id="IPR050751">
    <property type="entry name" value="ECM_structural_protein"/>
</dbReference>
<dbReference type="InterPro" id="IPR018097">
    <property type="entry name" value="EGF_Ca-bd_CS"/>
</dbReference>
<comment type="caution">
    <text evidence="11">Lacks conserved residue(s) required for the propagation of feature annotation.</text>
</comment>
<comment type="similarity">
    <text evidence="2">Belongs to the CRELD family.</text>
</comment>
<dbReference type="EC" id="5.3.4.1" evidence="3"/>
<dbReference type="GO" id="GO:0005509">
    <property type="term" value="F:calcium ion binding"/>
    <property type="evidence" value="ECO:0007669"/>
    <property type="project" value="InterPro"/>
</dbReference>
<evidence type="ECO:0000256" key="11">
    <source>
        <dbReference type="PROSITE-ProRule" id="PRU00076"/>
    </source>
</evidence>
<comment type="function">
    <text evidence="9">Protein disulfide isomerase. Promotes the localization of acetylcholine receptors (AChRs) to the plasma membrane.</text>
</comment>
<evidence type="ECO:0000256" key="2">
    <source>
        <dbReference type="ARBA" id="ARBA00005897"/>
    </source>
</evidence>
<keyword evidence="8" id="KW-0676">Redox-active center</keyword>
<keyword evidence="15" id="KW-1185">Reference proteome</keyword>
<dbReference type="SMART" id="SM00261">
    <property type="entry name" value="FU"/>
    <property type="match status" value="2"/>
</dbReference>
<feature type="chain" id="PRO_5034489719" description="protein disulfide-isomerase" evidence="12">
    <location>
        <begin position="36"/>
        <end position="363"/>
    </location>
</feature>
<gene>
    <name evidence="14" type="primary">CRELD2</name>
</gene>
<evidence type="ECO:0000256" key="1">
    <source>
        <dbReference type="ARBA" id="ARBA00001182"/>
    </source>
</evidence>
<evidence type="ECO:0000256" key="10">
    <source>
        <dbReference type="ARBA" id="ARBA00049822"/>
    </source>
</evidence>
<dbReference type="InterPro" id="IPR002049">
    <property type="entry name" value="LE_dom"/>
</dbReference>
<evidence type="ECO:0000256" key="8">
    <source>
        <dbReference type="ARBA" id="ARBA00023284"/>
    </source>
</evidence>
<name>A0A8D0G994_SPHPU</name>
<proteinExistence type="inferred from homology"/>
<dbReference type="GO" id="GO:0005615">
    <property type="term" value="C:extracellular space"/>
    <property type="evidence" value="ECO:0007669"/>
    <property type="project" value="Ensembl"/>
</dbReference>
<keyword evidence="4 11" id="KW-0245">EGF-like domain</keyword>
<dbReference type="InterPro" id="IPR049883">
    <property type="entry name" value="NOTCH1_EGF-like"/>
</dbReference>
<dbReference type="CDD" id="cd00054">
    <property type="entry name" value="EGF_CA"/>
    <property type="match status" value="1"/>
</dbReference>
<dbReference type="InterPro" id="IPR001881">
    <property type="entry name" value="EGF-like_Ca-bd_dom"/>
</dbReference>
<dbReference type="PROSITE" id="PS01187">
    <property type="entry name" value="EGF_CA"/>
    <property type="match status" value="2"/>
</dbReference>
<dbReference type="Gene3D" id="2.10.25.10">
    <property type="entry name" value="Laminin"/>
    <property type="match status" value="1"/>
</dbReference>
<dbReference type="SMART" id="SM00179">
    <property type="entry name" value="EGF_CA"/>
    <property type="match status" value="2"/>
</dbReference>
<dbReference type="PROSITE" id="PS01248">
    <property type="entry name" value="EGF_LAM_1"/>
    <property type="match status" value="1"/>
</dbReference>
<protein>
    <recommendedName>
        <fullName evidence="3">protein disulfide-isomerase</fullName>
        <ecNumber evidence="3">5.3.4.1</ecNumber>
    </recommendedName>
    <alternativeName>
        <fullName evidence="10">Cysteine-rich with EGF-like domain protein 1</fullName>
    </alternativeName>
</protein>
<evidence type="ECO:0000256" key="12">
    <source>
        <dbReference type="SAM" id="SignalP"/>
    </source>
</evidence>
<dbReference type="InterPro" id="IPR006212">
    <property type="entry name" value="Furin_repeat"/>
</dbReference>
<dbReference type="GO" id="GO:0005794">
    <property type="term" value="C:Golgi apparatus"/>
    <property type="evidence" value="ECO:0007669"/>
    <property type="project" value="Ensembl"/>
</dbReference>